<dbReference type="EMBL" id="CP036150">
    <property type="protein sequence ID" value="QEN09097.1"/>
    <property type="molecule type" value="Genomic_DNA"/>
</dbReference>
<reference evidence="2 3" key="1">
    <citation type="submission" date="2019-02" db="EMBL/GenBank/DDBJ databases">
        <title>Complete Genome Sequence and Methylome Analysis of free living Spirochaetas.</title>
        <authorList>
            <person name="Fomenkov A."/>
            <person name="Dubinina G."/>
            <person name="Leshcheva N."/>
            <person name="Mikheeva N."/>
            <person name="Grabovich M."/>
            <person name="Vincze T."/>
            <person name="Roberts R.J."/>
        </authorList>
    </citation>
    <scope>NUCLEOTIDE SEQUENCE [LARGE SCALE GENOMIC DNA]</scope>
    <source>
        <strain evidence="2 3">K2</strain>
    </source>
</reference>
<gene>
    <name evidence="2" type="ORF">EXM22_14325</name>
</gene>
<keyword evidence="3" id="KW-1185">Reference proteome</keyword>
<dbReference type="AlphaFoldDB" id="A0A5C1QNJ0"/>
<feature type="chain" id="PRO_5022908977" evidence="1">
    <location>
        <begin position="22"/>
        <end position="230"/>
    </location>
</feature>
<dbReference type="KEGG" id="ock:EXM22_14325"/>
<dbReference type="RefSeq" id="WP_149487173.1">
    <property type="nucleotide sequence ID" value="NZ_CP036150.1"/>
</dbReference>
<dbReference type="Proteomes" id="UP000324209">
    <property type="component" value="Chromosome"/>
</dbReference>
<organism evidence="2 3">
    <name type="scientific">Oceanispirochaeta crateris</name>
    <dbReference type="NCBI Taxonomy" id="2518645"/>
    <lineage>
        <taxon>Bacteria</taxon>
        <taxon>Pseudomonadati</taxon>
        <taxon>Spirochaetota</taxon>
        <taxon>Spirochaetia</taxon>
        <taxon>Spirochaetales</taxon>
        <taxon>Spirochaetaceae</taxon>
        <taxon>Oceanispirochaeta</taxon>
    </lineage>
</organism>
<evidence type="ECO:0000313" key="3">
    <source>
        <dbReference type="Proteomes" id="UP000324209"/>
    </source>
</evidence>
<name>A0A5C1QNJ0_9SPIO</name>
<accession>A0A5C1QNJ0</accession>
<dbReference type="OrthoDB" id="359290at2"/>
<keyword evidence="1" id="KW-0732">Signal</keyword>
<sequence length="230" mass="26006">MKKKLLTVTVMILLIMTEVYAGDKAEFVNMGFSPDGSYFLFGQYGFAAEKTQCYADIYLVDVRNNKFVPASVFSGEYTATLEPGQSPDGALFSLLETAIPARKKYNIDYLKKGRPLYIRISDTDESMDVLDFRDFETGSRFSMKLIQDAVKNEDGQAVESSFFIEMTFTGSGGVNVPFVIGHPDFKRKGIEEYRIERVLTDPSNKSIIIIVAKIDNDLNVRYMVETVRIR</sequence>
<proteinExistence type="predicted"/>
<evidence type="ECO:0000256" key="1">
    <source>
        <dbReference type="SAM" id="SignalP"/>
    </source>
</evidence>
<evidence type="ECO:0000313" key="2">
    <source>
        <dbReference type="EMBL" id="QEN09097.1"/>
    </source>
</evidence>
<dbReference type="Pfam" id="PF10016">
    <property type="entry name" value="DUF2259"/>
    <property type="match status" value="1"/>
</dbReference>
<feature type="signal peptide" evidence="1">
    <location>
        <begin position="1"/>
        <end position="21"/>
    </location>
</feature>
<dbReference type="InterPro" id="IPR018725">
    <property type="entry name" value="DUF2259_secreted"/>
</dbReference>
<protein>
    <submittedName>
        <fullName evidence="2">DUF2259 domain-containing protein</fullName>
    </submittedName>
</protein>